<evidence type="ECO:0000256" key="13">
    <source>
        <dbReference type="ARBA" id="ARBA00023157"/>
    </source>
</evidence>
<evidence type="ECO:0000256" key="2">
    <source>
        <dbReference type="ARBA" id="ARBA00022448"/>
    </source>
</evidence>
<keyword evidence="6" id="KW-0479">Metal-binding</keyword>
<dbReference type="EMBL" id="JARAKH010000015">
    <property type="protein sequence ID" value="KAK8396774.1"/>
    <property type="molecule type" value="Genomic_DNA"/>
</dbReference>
<dbReference type="GO" id="GO:0046872">
    <property type="term" value="F:metal ion binding"/>
    <property type="evidence" value="ECO:0007669"/>
    <property type="project" value="UniProtKB-KW"/>
</dbReference>
<keyword evidence="15" id="KW-0407">Ion channel</keyword>
<dbReference type="AlphaFoldDB" id="A0AAW0UB28"/>
<sequence length="1071" mass="120348">MAGGRAPISTAAIFVFICTCLVAPSTASLDVKAFSTLANKTTEWLEALHARTTHSNLLDTNMNDDAIVSIKPVYLPTMVEEMAKKIQDHFASKRNALQEIVVMLEDATTFYIWNDDLRLNTSRPLLMKDIRDLDPSNISQFDERLGVAVRHNVSGIHVPLEVYEGWLWPNIREHREQDPEILNGLQWSAVVDQVFQENYEKDPTLMWQYFAAQTGFMRVYPATSWYVPPSLVDLDLYDARLRPWYIQGSVSPKDMIILMDRSGSVHGQTFTIMKWAVKTLIDTLGENDFVNVAAFNSTTEWVNNCTLCEVNKTSENKDCNQLLVQATANNKKILFRAIDQLEDGGMASYSNALTFAYEAFIQFEGTRKEGEGANCLKTIMLFSDGGTEWPEEVFKNYSANNYTKSVRIFTYAVGPHPIPTAVLKQMACTTGGMYSVITTRSSIRTKIQESYSSVLSPAQPQNGFHTDQYTTTYTSAVTEELTVSISQPVYNNSDYTNTSSLVGVAGIDVPIKTLKNLSPFEDIGPNGYAFIINNNGFLILHPGLQKQLSYLSGPPHIDLLDVEEDTEIMTLIRDGMITGKSETVQIPGKIRIDDHHHIPHNEIQFSYTPIPNTPYSLGLVNLKNSDHMVVQKPETLKKITLNISLTLLAPWEYCKNQLPGTDIDQLMKLQASMKDKKKKCNDNLIQGLLWSQGWTRQLLQKWQLDHSQDFFSRSVFTRFGLSRFFPNSVKPDVARWRDPWHNPALRRGEVNKGVSVIPHPKGAYISAPVTVKKDKSQVLAGVVGVNFTASALRHHFLEHIKDSEWLNQEDYLLLLLDDGGLIVTANRKEFFGVTLQGRFIGDLPIPILNNLKDSGVYKMDIVVDRQALCEQKKLIESSAGLRSHHVPNIFTLVINLLIEVFSWTEYLRYLIYSGVLAVLAPSVDAWTEWGITQIGGLEDCTKERAVYYFGDMHPLSSSMKCTNASDKIPFWAHRLPNTNALLVAIEMNPNFPECGVFSDLPSIHAQRVEEVESCAYQARFRKRPASQAACNATVGDGGCNRCPQQIEISVVLLLLMLAFSTGSVNSIYHNN</sequence>
<dbReference type="Pfam" id="PF08399">
    <property type="entry name" value="VWA_N"/>
    <property type="match status" value="1"/>
</dbReference>
<comment type="subcellular location">
    <subcellularLocation>
        <location evidence="1">Membrane</location>
        <topology evidence="1">Single-pass type I membrane protein</topology>
    </subcellularLocation>
</comment>
<dbReference type="PANTHER" id="PTHR10166">
    <property type="entry name" value="VOLTAGE-DEPENDENT CALCIUM CHANNEL SUBUNIT ALPHA-2/DELTA-RELATED"/>
    <property type="match status" value="1"/>
</dbReference>
<proteinExistence type="predicted"/>
<evidence type="ECO:0000256" key="16">
    <source>
        <dbReference type="SAM" id="SignalP"/>
    </source>
</evidence>
<keyword evidence="8" id="KW-0106">Calcium</keyword>
<evidence type="ECO:0000256" key="7">
    <source>
        <dbReference type="ARBA" id="ARBA00022729"/>
    </source>
</evidence>
<dbReference type="InterPro" id="IPR051173">
    <property type="entry name" value="Ca_channel_alpha-2/delta"/>
</dbReference>
<dbReference type="GO" id="GO:0005245">
    <property type="term" value="F:voltage-gated calcium channel activity"/>
    <property type="evidence" value="ECO:0007669"/>
    <property type="project" value="TreeGrafter"/>
</dbReference>
<evidence type="ECO:0000256" key="1">
    <source>
        <dbReference type="ARBA" id="ARBA00004479"/>
    </source>
</evidence>
<evidence type="ECO:0000256" key="14">
    <source>
        <dbReference type="ARBA" id="ARBA00023180"/>
    </source>
</evidence>
<accession>A0AAW0UB28</accession>
<dbReference type="Gene3D" id="3.30.450.20">
    <property type="entry name" value="PAS domain"/>
    <property type="match status" value="1"/>
</dbReference>
<evidence type="ECO:0000256" key="15">
    <source>
        <dbReference type="ARBA" id="ARBA00023303"/>
    </source>
</evidence>
<dbReference type="InterPro" id="IPR013680">
    <property type="entry name" value="VDCC_a2/dsu"/>
</dbReference>
<dbReference type="Pfam" id="PF00092">
    <property type="entry name" value="VWA"/>
    <property type="match status" value="1"/>
</dbReference>
<reference evidence="18 19" key="1">
    <citation type="submission" date="2023-03" db="EMBL/GenBank/DDBJ databases">
        <title>High-quality genome of Scylla paramamosain provides insights in environmental adaptation.</title>
        <authorList>
            <person name="Zhang L."/>
        </authorList>
    </citation>
    <scope>NUCLEOTIDE SEQUENCE [LARGE SCALE GENOMIC DNA]</scope>
    <source>
        <strain evidence="18">LZ_2023a</strain>
        <tissue evidence="18">Muscle</tissue>
    </source>
</reference>
<keyword evidence="10" id="KW-1133">Transmembrane helix</keyword>
<evidence type="ECO:0000256" key="3">
    <source>
        <dbReference type="ARBA" id="ARBA00022568"/>
    </source>
</evidence>
<dbReference type="InterPro" id="IPR013608">
    <property type="entry name" value="VWA_N"/>
</dbReference>
<dbReference type="GO" id="GO:0005891">
    <property type="term" value="C:voltage-gated calcium channel complex"/>
    <property type="evidence" value="ECO:0007669"/>
    <property type="project" value="TreeGrafter"/>
</dbReference>
<evidence type="ECO:0000256" key="5">
    <source>
        <dbReference type="ARBA" id="ARBA00022692"/>
    </source>
</evidence>
<evidence type="ECO:0000313" key="18">
    <source>
        <dbReference type="EMBL" id="KAK8396774.1"/>
    </source>
</evidence>
<name>A0AAW0UB28_SCYPA</name>
<keyword evidence="13" id="KW-1015">Disulfide bond</keyword>
<dbReference type="Proteomes" id="UP001487740">
    <property type="component" value="Unassembled WGS sequence"/>
</dbReference>
<keyword evidence="5" id="KW-0812">Transmembrane</keyword>
<dbReference type="InterPro" id="IPR002035">
    <property type="entry name" value="VWF_A"/>
</dbReference>
<keyword evidence="19" id="KW-1185">Reference proteome</keyword>
<dbReference type="PANTHER" id="PTHR10166:SF37">
    <property type="entry name" value="STOLID, ISOFORM H"/>
    <property type="match status" value="1"/>
</dbReference>
<feature type="domain" description="VWFA" evidence="17">
    <location>
        <begin position="254"/>
        <end position="454"/>
    </location>
</feature>
<keyword evidence="7 16" id="KW-0732">Signal</keyword>
<evidence type="ECO:0000256" key="6">
    <source>
        <dbReference type="ARBA" id="ARBA00022723"/>
    </source>
</evidence>
<evidence type="ECO:0000256" key="10">
    <source>
        <dbReference type="ARBA" id="ARBA00022989"/>
    </source>
</evidence>
<dbReference type="Pfam" id="PF08473">
    <property type="entry name" value="VGCC_alpha2"/>
    <property type="match status" value="1"/>
</dbReference>
<keyword evidence="4" id="KW-0107">Calcium channel</keyword>
<keyword evidence="14" id="KW-0325">Glycoprotein</keyword>
<protein>
    <recommendedName>
        <fullName evidence="17">VWFA domain-containing protein</fullName>
    </recommendedName>
</protein>
<keyword evidence="11" id="KW-0406">Ion transport</keyword>
<evidence type="ECO:0000313" key="19">
    <source>
        <dbReference type="Proteomes" id="UP001487740"/>
    </source>
</evidence>
<keyword evidence="9" id="KW-0851">Voltage-gated channel</keyword>
<organism evidence="18 19">
    <name type="scientific">Scylla paramamosain</name>
    <name type="common">Mud crab</name>
    <dbReference type="NCBI Taxonomy" id="85552"/>
    <lineage>
        <taxon>Eukaryota</taxon>
        <taxon>Metazoa</taxon>
        <taxon>Ecdysozoa</taxon>
        <taxon>Arthropoda</taxon>
        <taxon>Crustacea</taxon>
        <taxon>Multicrustacea</taxon>
        <taxon>Malacostraca</taxon>
        <taxon>Eumalacostraca</taxon>
        <taxon>Eucarida</taxon>
        <taxon>Decapoda</taxon>
        <taxon>Pleocyemata</taxon>
        <taxon>Brachyura</taxon>
        <taxon>Eubrachyura</taxon>
        <taxon>Portunoidea</taxon>
        <taxon>Portunidae</taxon>
        <taxon>Portuninae</taxon>
        <taxon>Scylla</taxon>
    </lineage>
</organism>
<evidence type="ECO:0000256" key="4">
    <source>
        <dbReference type="ARBA" id="ARBA00022673"/>
    </source>
</evidence>
<dbReference type="PROSITE" id="PS50234">
    <property type="entry name" value="VWFA"/>
    <property type="match status" value="1"/>
</dbReference>
<evidence type="ECO:0000256" key="12">
    <source>
        <dbReference type="ARBA" id="ARBA00023136"/>
    </source>
</evidence>
<evidence type="ECO:0000259" key="17">
    <source>
        <dbReference type="PROSITE" id="PS50234"/>
    </source>
</evidence>
<comment type="caution">
    <text evidence="18">The sequence shown here is derived from an EMBL/GenBank/DDBJ whole genome shotgun (WGS) entry which is preliminary data.</text>
</comment>
<keyword evidence="3" id="KW-0109">Calcium transport</keyword>
<dbReference type="SUPFAM" id="SSF53300">
    <property type="entry name" value="vWA-like"/>
    <property type="match status" value="1"/>
</dbReference>
<evidence type="ECO:0000256" key="9">
    <source>
        <dbReference type="ARBA" id="ARBA00022882"/>
    </source>
</evidence>
<evidence type="ECO:0000256" key="11">
    <source>
        <dbReference type="ARBA" id="ARBA00023065"/>
    </source>
</evidence>
<keyword evidence="12" id="KW-0472">Membrane</keyword>
<feature type="chain" id="PRO_5043710243" description="VWFA domain-containing protein" evidence="16">
    <location>
        <begin position="28"/>
        <end position="1071"/>
    </location>
</feature>
<keyword evidence="2" id="KW-0813">Transport</keyword>
<feature type="signal peptide" evidence="16">
    <location>
        <begin position="1"/>
        <end position="27"/>
    </location>
</feature>
<dbReference type="SMART" id="SM00327">
    <property type="entry name" value="VWA"/>
    <property type="match status" value="1"/>
</dbReference>
<dbReference type="Gene3D" id="3.40.50.410">
    <property type="entry name" value="von Willebrand factor, type A domain"/>
    <property type="match status" value="1"/>
</dbReference>
<gene>
    <name evidence="18" type="ORF">O3P69_005025</name>
</gene>
<dbReference type="InterPro" id="IPR036465">
    <property type="entry name" value="vWFA_dom_sf"/>
</dbReference>
<evidence type="ECO:0000256" key="8">
    <source>
        <dbReference type="ARBA" id="ARBA00022837"/>
    </source>
</evidence>